<dbReference type="SUPFAM" id="SSF56801">
    <property type="entry name" value="Acetyl-CoA synthetase-like"/>
    <property type="match status" value="1"/>
</dbReference>
<name>F8JQL3_STREN</name>
<reference evidence="5" key="1">
    <citation type="submission" date="2011-12" db="EMBL/GenBank/DDBJ databases">
        <title>Complete genome sequence of Streptomyces cattleya strain DSM 46488.</title>
        <authorList>
            <person name="Ou H.-Y."/>
            <person name="Li P."/>
            <person name="Zhao C."/>
            <person name="O'Hagan D."/>
            <person name="Deng Z."/>
        </authorList>
    </citation>
    <scope>NUCLEOTIDE SEQUENCE [LARGE SCALE GENOMIC DNA]</scope>
    <source>
        <strain evidence="5">ATCC 35852 / DSM 46488 / JCM 4925 / NBRC 14057 / NRRL 8057</strain>
    </source>
</reference>
<dbReference type="InterPro" id="IPR000873">
    <property type="entry name" value="AMP-dep_synth/lig_dom"/>
</dbReference>
<accession>G8WY89</accession>
<evidence type="ECO:0000259" key="2">
    <source>
        <dbReference type="Pfam" id="PF00501"/>
    </source>
</evidence>
<feature type="domain" description="AMP-binding enzyme C-terminal" evidence="3">
    <location>
        <begin position="401"/>
        <end position="479"/>
    </location>
</feature>
<evidence type="ECO:0000313" key="4">
    <source>
        <dbReference type="EMBL" id="AEW97860.1"/>
    </source>
</evidence>
<evidence type="ECO:0000259" key="3">
    <source>
        <dbReference type="Pfam" id="PF13193"/>
    </source>
</evidence>
<dbReference type="InterPro" id="IPR020845">
    <property type="entry name" value="AMP-binding_CS"/>
</dbReference>
<dbReference type="InterPro" id="IPR025110">
    <property type="entry name" value="AMP-bd_C"/>
</dbReference>
<dbReference type="Pfam" id="PF13193">
    <property type="entry name" value="AMP-binding_C"/>
    <property type="match status" value="1"/>
</dbReference>
<dbReference type="KEGG" id="scy:SCATT_54890"/>
<dbReference type="KEGG" id="sct:SCAT_5491"/>
<dbReference type="AlphaFoldDB" id="F8JQL3"/>
<sequence length="490" mass="51683">MNMAEDLAALALGRGWTDRPAYYEADRVITHGQLHDLAARAATVLADAGVTPARRVLIALPDGIAWVTAFLATARLGATAVLVNPALTAADHAFLAADSETYLAVTEAPLADRFTGIRHLDGAALPRLAAARPPAPAAEVAPDHPLYIQYTSGTTSRAKGVVHRHADPAAYHAGAGAQVLRIGPDDVTLSVSKLFYAYGFGNALAFPLHSGGSAVLVPGPPRPPVVAALVARHRVSHLYAVPSALANLLAETDPADFRSVRAVITAGEPLGAQLADRVGEFLGAPLYDQLGSTEAGHAICTNGPACHVPGTVGRPAPGFRIELRDRAGRPVPDGTEGEMWVHGPTVTPGYLGRPAETARLIVDGWLNTRDRAVRNPDGTYRHLGRTDDLEMVGGITVSPLEIEQVLAGHPGVRDVAVASIGNERGATKLRAFVVPRRPVSDPEAFATELTGLARRRLAPYKVPRGVELVPSLPRTATGKLQRFLVRQGSW</sequence>
<dbReference type="InterPro" id="IPR045851">
    <property type="entry name" value="AMP-bd_C_sf"/>
</dbReference>
<dbReference type="Pfam" id="PF00501">
    <property type="entry name" value="AMP-binding"/>
    <property type="match status" value="1"/>
</dbReference>
<evidence type="ECO:0000256" key="1">
    <source>
        <dbReference type="ARBA" id="ARBA00022598"/>
    </source>
</evidence>
<keyword evidence="1" id="KW-0436">Ligase</keyword>
<evidence type="ECO:0000313" key="5">
    <source>
        <dbReference type="Proteomes" id="UP000007842"/>
    </source>
</evidence>
<protein>
    <submittedName>
        <fullName evidence="4">Acyl-CoA synthase</fullName>
    </submittedName>
</protein>
<dbReference type="OrthoDB" id="9803968at2"/>
<dbReference type="STRING" id="1003195.SCATT_54890"/>
<dbReference type="EMBL" id="CP003219">
    <property type="protein sequence ID" value="AEW97860.1"/>
    <property type="molecule type" value="Genomic_DNA"/>
</dbReference>
<dbReference type="PANTHER" id="PTHR43352">
    <property type="entry name" value="ACETYL-COA SYNTHETASE"/>
    <property type="match status" value="1"/>
</dbReference>
<dbReference type="Gene3D" id="3.30.300.30">
    <property type="match status" value="1"/>
</dbReference>
<dbReference type="GO" id="GO:0016878">
    <property type="term" value="F:acid-thiol ligase activity"/>
    <property type="evidence" value="ECO:0007669"/>
    <property type="project" value="TreeGrafter"/>
</dbReference>
<dbReference type="PROSITE" id="PS00455">
    <property type="entry name" value="AMP_BINDING"/>
    <property type="match status" value="1"/>
</dbReference>
<dbReference type="eggNOG" id="COG0365">
    <property type="taxonomic scope" value="Bacteria"/>
</dbReference>
<dbReference type="RefSeq" id="WP_014146193.1">
    <property type="nucleotide sequence ID" value="NC_016111.1"/>
</dbReference>
<dbReference type="Gene3D" id="3.40.50.12780">
    <property type="entry name" value="N-terminal domain of ligase-like"/>
    <property type="match status" value="1"/>
</dbReference>
<gene>
    <name evidence="4" type="ordered locus">SCATT_54890</name>
</gene>
<dbReference type="HOGENOM" id="CLU_000022_59_10_11"/>
<dbReference type="GO" id="GO:0044550">
    <property type="term" value="P:secondary metabolite biosynthetic process"/>
    <property type="evidence" value="ECO:0007669"/>
    <property type="project" value="TreeGrafter"/>
</dbReference>
<keyword evidence="5" id="KW-1185">Reference proteome</keyword>
<organism evidence="4 5">
    <name type="scientific">Streptantibioticus cattleyicolor (strain ATCC 35852 / DSM 46488 / JCM 4925 / NBRC 14057 / NRRL 8057)</name>
    <name type="common">Streptomyces cattleya</name>
    <dbReference type="NCBI Taxonomy" id="1003195"/>
    <lineage>
        <taxon>Bacteria</taxon>
        <taxon>Bacillati</taxon>
        <taxon>Actinomycetota</taxon>
        <taxon>Actinomycetes</taxon>
        <taxon>Kitasatosporales</taxon>
        <taxon>Streptomycetaceae</taxon>
        <taxon>Streptantibioticus</taxon>
    </lineage>
</organism>
<dbReference type="Proteomes" id="UP000007842">
    <property type="component" value="Chromosome"/>
</dbReference>
<proteinExistence type="predicted"/>
<feature type="domain" description="AMP-dependent synthetase/ligase" evidence="2">
    <location>
        <begin position="15"/>
        <end position="351"/>
    </location>
</feature>
<dbReference type="PANTHER" id="PTHR43352:SF1">
    <property type="entry name" value="ANTHRANILATE--COA LIGASE"/>
    <property type="match status" value="1"/>
</dbReference>
<dbReference type="InterPro" id="IPR042099">
    <property type="entry name" value="ANL_N_sf"/>
</dbReference>
<accession>F8JQL3</accession>
<dbReference type="PATRIC" id="fig|1003195.11.peg.6910"/>